<keyword evidence="2" id="KW-1185">Reference proteome</keyword>
<protein>
    <submittedName>
        <fullName evidence="1">Uncharacterized protein</fullName>
    </submittedName>
</protein>
<proteinExistence type="predicted"/>
<dbReference type="Proteomes" id="UP000031532">
    <property type="component" value="Unassembled WGS sequence"/>
</dbReference>
<dbReference type="RefSeq" id="WP_015155243.1">
    <property type="nucleotide sequence ID" value="NZ_JTJC03000002.1"/>
</dbReference>
<evidence type="ECO:0000313" key="1">
    <source>
        <dbReference type="EMBL" id="NHC34957.1"/>
    </source>
</evidence>
<comment type="caution">
    <text evidence="1">The sequence shown here is derived from an EMBL/GenBank/DDBJ whole genome shotgun (WGS) entry which is preliminary data.</text>
</comment>
<reference evidence="1 2" key="1">
    <citation type="journal article" date="2015" name="Genome Announc.">
        <title>Draft Genome Sequence of the Terrestrial Cyanobacterium Scytonema millei VB511283, Isolated from Eastern India.</title>
        <authorList>
            <person name="Sen D."/>
            <person name="Chandrababunaidu M.M."/>
            <person name="Singh D."/>
            <person name="Sanghi N."/>
            <person name="Ghorai A."/>
            <person name="Mishra G.P."/>
            <person name="Madduluri M."/>
            <person name="Adhikary S.P."/>
            <person name="Tripathy S."/>
        </authorList>
    </citation>
    <scope>NUCLEOTIDE SEQUENCE [LARGE SCALE GENOMIC DNA]</scope>
    <source>
        <strain evidence="1 2">VB511283</strain>
    </source>
</reference>
<name>A0A9X5E4E1_9CYAN</name>
<accession>A0A9X5E4E1</accession>
<gene>
    <name evidence="1" type="ORF">QH73_0009835</name>
</gene>
<evidence type="ECO:0000313" key="2">
    <source>
        <dbReference type="Proteomes" id="UP000031532"/>
    </source>
</evidence>
<dbReference type="EMBL" id="JTJC03000002">
    <property type="protein sequence ID" value="NHC34957.1"/>
    <property type="molecule type" value="Genomic_DNA"/>
</dbReference>
<dbReference type="AlphaFoldDB" id="A0A9X5E4E1"/>
<sequence>MAEIFDLGMSDEEYLQLTAQGRDPVQEQILVRNLIRAGVPAAEANRVAPLLQKLVRSPQEETLIKKVWQQVRSQ</sequence>
<dbReference type="OrthoDB" id="583035at2"/>
<organism evidence="1 2">
    <name type="scientific">Scytonema millei VB511283</name>
    <dbReference type="NCBI Taxonomy" id="1245923"/>
    <lineage>
        <taxon>Bacteria</taxon>
        <taxon>Bacillati</taxon>
        <taxon>Cyanobacteriota</taxon>
        <taxon>Cyanophyceae</taxon>
        <taxon>Nostocales</taxon>
        <taxon>Scytonemataceae</taxon>
        <taxon>Scytonema</taxon>
    </lineage>
</organism>